<gene>
    <name evidence="2" type="ORF">AM587_10001072</name>
</gene>
<dbReference type="EMBL" id="LNFO01004280">
    <property type="protein sequence ID" value="KUF81217.1"/>
    <property type="molecule type" value="Genomic_DNA"/>
</dbReference>
<proteinExistence type="predicted"/>
<dbReference type="OrthoDB" id="118391at2759"/>
<accession>A0A0W8CAX4</accession>
<evidence type="ECO:0000313" key="3">
    <source>
        <dbReference type="Proteomes" id="UP000052943"/>
    </source>
</evidence>
<dbReference type="STRING" id="4790.A0A0W8CAX4"/>
<feature type="coiled-coil region" evidence="1">
    <location>
        <begin position="51"/>
        <end position="78"/>
    </location>
</feature>
<dbReference type="Proteomes" id="UP000052943">
    <property type="component" value="Unassembled WGS sequence"/>
</dbReference>
<name>A0A0W8CAX4_PHYNI</name>
<reference evidence="2 3" key="1">
    <citation type="submission" date="2015-11" db="EMBL/GenBank/DDBJ databases">
        <title>Genomes and virulence difference between two physiological races of Phytophthora nicotianae.</title>
        <authorList>
            <person name="Liu H."/>
            <person name="Ma X."/>
            <person name="Yu H."/>
            <person name="Fang D."/>
            <person name="Li Y."/>
            <person name="Wang X."/>
            <person name="Wang W."/>
            <person name="Dong Y."/>
            <person name="Xiao B."/>
        </authorList>
    </citation>
    <scope>NUCLEOTIDE SEQUENCE [LARGE SCALE GENOMIC DNA]</scope>
    <source>
        <strain evidence="3">race 0</strain>
    </source>
</reference>
<evidence type="ECO:0000256" key="1">
    <source>
        <dbReference type="SAM" id="Coils"/>
    </source>
</evidence>
<evidence type="ECO:0000313" key="2">
    <source>
        <dbReference type="EMBL" id="KUF81217.1"/>
    </source>
</evidence>
<sequence>MTSVATAEDTLIFEPSTPIREWAVSTTAAWTKEVKTEMRLQRRRACIARCREKTKSKLQQMRRERNWLEQEVKQYLAALSDDTNRDGEANASNTRSELCRLAHESDTLRREAASLRKKLQQFDRFYSLVRTDALIVGLLHEDPSHHLTVREASKTSKWVLSPNSGEFGWQVCFPSGEPSFYFHPFTRAEFEDILQLCDETLAADPPHIEVAGSLLGWTVHRASLTRRVEDGSIISHARFTMHVACSLEELDSVIVSSSLDSWPLIWTPPSWGYKERKQVCCQVLQEFETDAYVLVHDIPGPIRSRYISLARRLPRQDSGKRSITYVMVIADSEAKSKKCTTDEENGNVKWINEGGSYIKFTEVNSNLIDVRYDRWASCQDELHAQHLFVRWAEFANEWAQRMVPSNLLRSEHEN</sequence>
<keyword evidence="1" id="KW-0175">Coiled coil</keyword>
<protein>
    <submittedName>
        <fullName evidence="2">Uncharacterized protein</fullName>
    </submittedName>
</protein>
<organism evidence="2 3">
    <name type="scientific">Phytophthora nicotianae</name>
    <name type="common">Potato buckeye rot agent</name>
    <name type="synonym">Phytophthora parasitica</name>
    <dbReference type="NCBI Taxonomy" id="4792"/>
    <lineage>
        <taxon>Eukaryota</taxon>
        <taxon>Sar</taxon>
        <taxon>Stramenopiles</taxon>
        <taxon>Oomycota</taxon>
        <taxon>Peronosporomycetes</taxon>
        <taxon>Peronosporales</taxon>
        <taxon>Peronosporaceae</taxon>
        <taxon>Phytophthora</taxon>
    </lineage>
</organism>
<dbReference type="AlphaFoldDB" id="A0A0W8CAX4"/>
<comment type="caution">
    <text evidence="2">The sequence shown here is derived from an EMBL/GenBank/DDBJ whole genome shotgun (WGS) entry which is preliminary data.</text>
</comment>